<feature type="domain" description="TRAM" evidence="6">
    <location>
        <begin position="10"/>
        <end position="68"/>
    </location>
</feature>
<keyword evidence="1 4" id="KW-0489">Methyltransferase</keyword>
<dbReference type="PANTHER" id="PTHR11061">
    <property type="entry name" value="RNA M5U METHYLTRANSFERASE"/>
    <property type="match status" value="1"/>
</dbReference>
<dbReference type="InterPro" id="IPR012340">
    <property type="entry name" value="NA-bd_OB-fold"/>
</dbReference>
<dbReference type="Gene3D" id="2.40.50.1070">
    <property type="match status" value="1"/>
</dbReference>
<feature type="binding site" evidence="4">
    <location>
        <position position="386"/>
    </location>
    <ligand>
        <name>S-adenosyl-L-methionine</name>
        <dbReference type="ChEBI" id="CHEBI:59789"/>
    </ligand>
</feature>
<gene>
    <name evidence="7" type="ORF">DB43_GM00230</name>
</gene>
<dbReference type="Proteomes" id="UP000031307">
    <property type="component" value="Unassembled WGS sequence"/>
</dbReference>
<evidence type="ECO:0000313" key="8">
    <source>
        <dbReference type="Proteomes" id="UP000031307"/>
    </source>
</evidence>
<dbReference type="AlphaFoldDB" id="A0A0C1EB92"/>
<dbReference type="Gene3D" id="2.40.50.140">
    <property type="entry name" value="Nucleic acid-binding proteins"/>
    <property type="match status" value="1"/>
</dbReference>
<evidence type="ECO:0000256" key="3">
    <source>
        <dbReference type="ARBA" id="ARBA00022691"/>
    </source>
</evidence>
<comment type="caution">
    <text evidence="7">The sequence shown here is derived from an EMBL/GenBank/DDBJ whole genome shotgun (WGS) entry which is preliminary data.</text>
</comment>
<feature type="binding site" evidence="4">
    <location>
        <position position="292"/>
    </location>
    <ligand>
        <name>S-adenosyl-L-methionine</name>
        <dbReference type="ChEBI" id="CHEBI:59789"/>
    </ligand>
</feature>
<dbReference type="PROSITE" id="PS51687">
    <property type="entry name" value="SAM_MT_RNA_M5U"/>
    <property type="match status" value="1"/>
</dbReference>
<dbReference type="PROSITE" id="PS50926">
    <property type="entry name" value="TRAM"/>
    <property type="match status" value="1"/>
</dbReference>
<dbReference type="InterPro" id="IPR030391">
    <property type="entry name" value="MeTrfase_TrmA_CS"/>
</dbReference>
<dbReference type="Pfam" id="PF05958">
    <property type="entry name" value="tRNA_U5-meth_tr"/>
    <property type="match status" value="1"/>
</dbReference>
<feature type="active site" description="Nucleophile" evidence="4">
    <location>
        <position position="413"/>
    </location>
</feature>
<evidence type="ECO:0000313" key="7">
    <source>
        <dbReference type="EMBL" id="KIA77338.1"/>
    </source>
</evidence>
<dbReference type="PANTHER" id="PTHR11061:SF30">
    <property type="entry name" value="TRNA (URACIL(54)-C(5))-METHYLTRANSFERASE"/>
    <property type="match status" value="1"/>
</dbReference>
<dbReference type="InterPro" id="IPR010280">
    <property type="entry name" value="U5_MeTrfase_fam"/>
</dbReference>
<dbReference type="FunFam" id="2.40.50.140:FF:000097">
    <property type="entry name" value="23S rRNA (uracil(1939)-C(5))-methyltransferase RlmD"/>
    <property type="match status" value="1"/>
</dbReference>
<evidence type="ECO:0000259" key="6">
    <source>
        <dbReference type="PROSITE" id="PS50926"/>
    </source>
</evidence>
<dbReference type="PROSITE" id="PS01230">
    <property type="entry name" value="TRMA_1"/>
    <property type="match status" value="1"/>
</dbReference>
<feature type="active site" evidence="5">
    <location>
        <position position="413"/>
    </location>
</feature>
<dbReference type="CDD" id="cd02440">
    <property type="entry name" value="AdoMet_MTases"/>
    <property type="match status" value="1"/>
</dbReference>
<dbReference type="Pfam" id="PF01938">
    <property type="entry name" value="TRAM"/>
    <property type="match status" value="1"/>
</dbReference>
<name>A0A0C1EB92_9BACT</name>
<dbReference type="SUPFAM" id="SSF50249">
    <property type="entry name" value="Nucleic acid-binding proteins"/>
    <property type="match status" value="1"/>
</dbReference>
<keyword evidence="2 4" id="KW-0808">Transferase</keyword>
<evidence type="ECO:0000256" key="1">
    <source>
        <dbReference type="ARBA" id="ARBA00022603"/>
    </source>
</evidence>
<dbReference type="Gene3D" id="3.40.50.150">
    <property type="entry name" value="Vaccinia Virus protein VP39"/>
    <property type="match status" value="1"/>
</dbReference>
<accession>A0A0C1EB92</accession>
<dbReference type="InterPro" id="IPR029063">
    <property type="entry name" value="SAM-dependent_MTases_sf"/>
</dbReference>
<dbReference type="SUPFAM" id="SSF53335">
    <property type="entry name" value="S-adenosyl-L-methionine-dependent methyltransferases"/>
    <property type="match status" value="1"/>
</dbReference>
<comment type="similarity">
    <text evidence="4">Belongs to the class I-like SAM-binding methyltransferase superfamily. RNA M5U methyltransferase family.</text>
</comment>
<dbReference type="InterPro" id="IPR030390">
    <property type="entry name" value="MeTrfase_TrmA_AS"/>
</dbReference>
<dbReference type="FunFam" id="2.40.50.1070:FF:000003">
    <property type="entry name" value="23S rRNA (Uracil-5-)-methyltransferase RumA"/>
    <property type="match status" value="1"/>
</dbReference>
<feature type="binding site" evidence="4">
    <location>
        <position position="321"/>
    </location>
    <ligand>
        <name>S-adenosyl-L-methionine</name>
        <dbReference type="ChEBI" id="CHEBI:59789"/>
    </ligand>
</feature>
<dbReference type="EC" id="2.1.1.-" evidence="7"/>
<dbReference type="InterPro" id="IPR002792">
    <property type="entry name" value="TRAM_dom"/>
</dbReference>
<evidence type="ECO:0000256" key="5">
    <source>
        <dbReference type="PROSITE-ProRule" id="PRU10015"/>
    </source>
</evidence>
<feature type="binding site" evidence="4">
    <location>
        <position position="342"/>
    </location>
    <ligand>
        <name>S-adenosyl-L-methionine</name>
        <dbReference type="ChEBI" id="CHEBI:59789"/>
    </ligand>
</feature>
<protein>
    <submittedName>
        <fullName evidence="7">Putative RNA methyltransferase</fullName>
        <ecNumber evidence="7">2.1.1.-</ecNumber>
    </submittedName>
</protein>
<sequence>MNFILLGHMNLQLHQQIDLFIRSLGSFGEGVGSYEGLTFFVEGALPDETVSIQITELKKNYGRGKLLKILTPSPDRATPPCPIFRQCGGCQLMHLGYPKQLEMKRQIVLNALERIGHLKNISIDPCVSSPQELEYRNKIQLPVMMKPDGLTVGLYARNSHTIIPVDHCLIHCEQGETVYQSVLKLLKQSDIAPYDERTGKGVLRHLLIKSALQTSESLVILVTSQEKCTSLQALAQQIMQACPEVKGVIQNINRKRDNVILGTDWHTLAGKSYIREMICDHHFHISPSAFFQVNPAQAESIYQHVLSLADLDKTKTFLDAFCGVGTMTLIAAGQAKECIGIECVPQAIEDANANAQLNQISNAVFYCDHAESKIQSLKDIDVVFLNPPRKGCEESLLNRLKIVKPETILYMSCDPATLARDLKILVQHGYQIEQVTPFDMFPQTAHVETVVKLTLHH</sequence>
<organism evidence="7 8">
    <name type="scientific">Parachlamydia acanthamoebae</name>
    <dbReference type="NCBI Taxonomy" id="83552"/>
    <lineage>
        <taxon>Bacteria</taxon>
        <taxon>Pseudomonadati</taxon>
        <taxon>Chlamydiota</taxon>
        <taxon>Chlamydiia</taxon>
        <taxon>Parachlamydiales</taxon>
        <taxon>Parachlamydiaceae</taxon>
        <taxon>Parachlamydia</taxon>
    </lineage>
</organism>
<dbReference type="GO" id="GO:0070475">
    <property type="term" value="P:rRNA base methylation"/>
    <property type="evidence" value="ECO:0007669"/>
    <property type="project" value="TreeGrafter"/>
</dbReference>
<keyword evidence="3 4" id="KW-0949">S-adenosyl-L-methionine</keyword>
<reference evidence="7 8" key="1">
    <citation type="journal article" date="2014" name="Mol. Biol. Evol.">
        <title>Massive expansion of Ubiquitination-related gene families within the Chlamydiae.</title>
        <authorList>
            <person name="Domman D."/>
            <person name="Collingro A."/>
            <person name="Lagkouvardos I."/>
            <person name="Gehre L."/>
            <person name="Weinmaier T."/>
            <person name="Rattei T."/>
            <person name="Subtil A."/>
            <person name="Horn M."/>
        </authorList>
    </citation>
    <scope>NUCLEOTIDE SEQUENCE [LARGE SCALE GENOMIC DNA]</scope>
    <source>
        <strain evidence="7 8">OEW1</strain>
    </source>
</reference>
<proteinExistence type="inferred from homology"/>
<dbReference type="EMBL" id="JSAM01000082">
    <property type="protein sequence ID" value="KIA77338.1"/>
    <property type="molecule type" value="Genomic_DNA"/>
</dbReference>
<dbReference type="PATRIC" id="fig|83552.4.peg.1534"/>
<dbReference type="PROSITE" id="PS01231">
    <property type="entry name" value="TRMA_2"/>
    <property type="match status" value="1"/>
</dbReference>
<dbReference type="NCBIfam" id="TIGR00479">
    <property type="entry name" value="rumA"/>
    <property type="match status" value="1"/>
</dbReference>
<evidence type="ECO:0000256" key="4">
    <source>
        <dbReference type="PROSITE-ProRule" id="PRU01024"/>
    </source>
</evidence>
<dbReference type="GO" id="GO:0070041">
    <property type="term" value="F:rRNA (uridine-C5-)-methyltransferase activity"/>
    <property type="evidence" value="ECO:0007669"/>
    <property type="project" value="TreeGrafter"/>
</dbReference>
<dbReference type="FunFam" id="3.40.50.150:FF:000009">
    <property type="entry name" value="23S rRNA (Uracil(1939)-C(5))-methyltransferase RlmD"/>
    <property type="match status" value="1"/>
</dbReference>
<evidence type="ECO:0000256" key="2">
    <source>
        <dbReference type="ARBA" id="ARBA00022679"/>
    </source>
</evidence>